<dbReference type="InterPro" id="IPR012337">
    <property type="entry name" value="RNaseH-like_sf"/>
</dbReference>
<evidence type="ECO:0000313" key="2">
    <source>
        <dbReference type="EMBL" id="JAB63907.1"/>
    </source>
</evidence>
<name>V5GQL3_ANOGL</name>
<feature type="non-terminal residue" evidence="2">
    <location>
        <position position="1"/>
    </location>
</feature>
<protein>
    <submittedName>
        <fullName evidence="2">Retrotransposable element</fullName>
    </submittedName>
</protein>
<dbReference type="SUPFAM" id="SSF53098">
    <property type="entry name" value="Ribonuclease H-like"/>
    <property type="match status" value="1"/>
</dbReference>
<accession>V5GQL3</accession>
<feature type="domain" description="Integrase catalytic" evidence="1">
    <location>
        <begin position="1"/>
        <end position="104"/>
    </location>
</feature>
<gene>
    <name evidence="2" type="primary">RTF21</name>
</gene>
<dbReference type="EMBL" id="GALX01004559">
    <property type="protein sequence ID" value="JAB63907.1"/>
    <property type="molecule type" value="Transcribed_RNA"/>
</dbReference>
<sequence length="245" mass="28101">LIETFCHYGLPARLVCDQGSSFTSKRFKDFCKEKNVKLTFNAVATPRANGQNERFNRTILSALLTSIPEENRWDEEVSRLQFAINTAVSKSTGKTPFELLYGYQPRGVVKPILAQEIEGIPKMVEDRTNLRKEVAQRIARDQEKQKERYDKKRKKPRVYKQGDVVLIEKVEIAPNTSRKLLPKYSGPMVIHEVLPNDRYVVTDMNGTYRTRRASRYKRTVAVDKMKPWIPNGGVSDSTDSESGED</sequence>
<dbReference type="InterPro" id="IPR001584">
    <property type="entry name" value="Integrase_cat-core"/>
</dbReference>
<dbReference type="PANTHER" id="PTHR37984:SF5">
    <property type="entry name" value="PROTEIN NYNRIN-LIKE"/>
    <property type="match status" value="1"/>
</dbReference>
<dbReference type="PROSITE" id="PS50994">
    <property type="entry name" value="INTEGRASE"/>
    <property type="match status" value="1"/>
</dbReference>
<dbReference type="InterPro" id="IPR036397">
    <property type="entry name" value="RNaseH_sf"/>
</dbReference>
<organism evidence="2">
    <name type="scientific">Anoplophora glabripennis</name>
    <name type="common">Asian longhorn beetle</name>
    <name type="synonym">Anoplophora nobilis</name>
    <dbReference type="NCBI Taxonomy" id="217634"/>
    <lineage>
        <taxon>Eukaryota</taxon>
        <taxon>Metazoa</taxon>
        <taxon>Ecdysozoa</taxon>
        <taxon>Arthropoda</taxon>
        <taxon>Hexapoda</taxon>
        <taxon>Insecta</taxon>
        <taxon>Pterygota</taxon>
        <taxon>Neoptera</taxon>
        <taxon>Endopterygota</taxon>
        <taxon>Coleoptera</taxon>
        <taxon>Polyphaga</taxon>
        <taxon>Cucujiformia</taxon>
        <taxon>Chrysomeloidea</taxon>
        <taxon>Cerambycidae</taxon>
        <taxon>Lamiinae</taxon>
        <taxon>Lamiini</taxon>
        <taxon>Anoplophora</taxon>
    </lineage>
</organism>
<dbReference type="GO" id="GO:0003676">
    <property type="term" value="F:nucleic acid binding"/>
    <property type="evidence" value="ECO:0007669"/>
    <property type="project" value="InterPro"/>
</dbReference>
<evidence type="ECO:0000259" key="1">
    <source>
        <dbReference type="PROSITE" id="PS50994"/>
    </source>
</evidence>
<dbReference type="AlphaFoldDB" id="V5GQL3"/>
<reference evidence="2" key="1">
    <citation type="submission" date="2013-07" db="EMBL/GenBank/DDBJ databases">
        <title>Midgut Transcriptome Profiling of Anoplphora glabripennis, a Lignocellulose Degrading, Wood-Boring Cerambycid.</title>
        <authorList>
            <person name="Scully E.D."/>
            <person name="Hoover K."/>
            <person name="Carlson J.E."/>
            <person name="Tien M."/>
            <person name="Geib S.M."/>
        </authorList>
    </citation>
    <scope>NUCLEOTIDE SEQUENCE</scope>
</reference>
<dbReference type="InterPro" id="IPR050951">
    <property type="entry name" value="Retrovirus_Pol_polyprotein"/>
</dbReference>
<dbReference type="Gene3D" id="3.30.420.10">
    <property type="entry name" value="Ribonuclease H-like superfamily/Ribonuclease H"/>
    <property type="match status" value="1"/>
</dbReference>
<dbReference type="GO" id="GO:0015074">
    <property type="term" value="P:DNA integration"/>
    <property type="evidence" value="ECO:0007669"/>
    <property type="project" value="InterPro"/>
</dbReference>
<proteinExistence type="predicted"/>
<dbReference type="PANTHER" id="PTHR37984">
    <property type="entry name" value="PROTEIN CBG26694"/>
    <property type="match status" value="1"/>
</dbReference>